<evidence type="ECO:0000256" key="1">
    <source>
        <dbReference type="SAM" id="SignalP"/>
    </source>
</evidence>
<dbReference type="AlphaFoldDB" id="A0A9D9EJR1"/>
<keyword evidence="1" id="KW-0732">Signal</keyword>
<accession>A0A9D9EJR1</accession>
<dbReference type="Gene3D" id="2.60.120.560">
    <property type="entry name" value="Exo-inulinase, domain 1"/>
    <property type="match status" value="2"/>
</dbReference>
<feature type="domain" description="3-keto-alpha-glucoside-1,2-lyase/3-keto-2-hydroxy-glucal hydratase" evidence="2">
    <location>
        <begin position="20"/>
        <end position="203"/>
    </location>
</feature>
<organism evidence="3 4">
    <name type="scientific">Candidatus Cryptobacteroides merdigallinarum</name>
    <dbReference type="NCBI Taxonomy" id="2840770"/>
    <lineage>
        <taxon>Bacteria</taxon>
        <taxon>Pseudomonadati</taxon>
        <taxon>Bacteroidota</taxon>
        <taxon>Bacteroidia</taxon>
        <taxon>Bacteroidales</taxon>
        <taxon>Candidatus Cryptobacteroides</taxon>
    </lineage>
</organism>
<feature type="chain" id="PRO_5039447373" evidence="1">
    <location>
        <begin position="20"/>
        <end position="445"/>
    </location>
</feature>
<dbReference type="EMBL" id="JADIMQ010000128">
    <property type="protein sequence ID" value="MBO8449391.1"/>
    <property type="molecule type" value="Genomic_DNA"/>
</dbReference>
<dbReference type="Proteomes" id="UP000810252">
    <property type="component" value="Unassembled WGS sequence"/>
</dbReference>
<dbReference type="Pfam" id="PF06439">
    <property type="entry name" value="3keto-disac_hyd"/>
    <property type="match status" value="2"/>
</dbReference>
<dbReference type="GO" id="GO:0016787">
    <property type="term" value="F:hydrolase activity"/>
    <property type="evidence" value="ECO:0007669"/>
    <property type="project" value="InterPro"/>
</dbReference>
<feature type="domain" description="3-keto-alpha-glucoside-1,2-lyase/3-keto-2-hydroxy-glucal hydratase" evidence="2">
    <location>
        <begin position="236"/>
        <end position="443"/>
    </location>
</feature>
<dbReference type="InterPro" id="IPR010496">
    <property type="entry name" value="AL/BT2_dom"/>
</dbReference>
<name>A0A9D9EJR1_9BACT</name>
<reference evidence="3" key="2">
    <citation type="journal article" date="2021" name="PeerJ">
        <title>Extensive microbial diversity within the chicken gut microbiome revealed by metagenomics and culture.</title>
        <authorList>
            <person name="Gilroy R."/>
            <person name="Ravi A."/>
            <person name="Getino M."/>
            <person name="Pursley I."/>
            <person name="Horton D.L."/>
            <person name="Alikhan N.F."/>
            <person name="Baker D."/>
            <person name="Gharbi K."/>
            <person name="Hall N."/>
            <person name="Watson M."/>
            <person name="Adriaenssens E.M."/>
            <person name="Foster-Nyarko E."/>
            <person name="Jarju S."/>
            <person name="Secka A."/>
            <person name="Antonio M."/>
            <person name="Oren A."/>
            <person name="Chaudhuri R.R."/>
            <person name="La Ragione R."/>
            <person name="Hildebrand F."/>
            <person name="Pallen M.J."/>
        </authorList>
    </citation>
    <scope>NUCLEOTIDE SEQUENCE</scope>
    <source>
        <strain evidence="3">20514</strain>
    </source>
</reference>
<proteinExistence type="predicted"/>
<comment type="caution">
    <text evidence="3">The sequence shown here is derived from an EMBL/GenBank/DDBJ whole genome shotgun (WGS) entry which is preliminary data.</text>
</comment>
<sequence length="445" mass="49694">MKKLLLVIISMGFAFGAQAQWQSLFNGKNFKGWEKAGGDAVYEITDGAIVGISKTGTPNTFLRTEKEYGDFILEYLFKVDEGLNSGVQFRSHTNEKGRVYGYQCEIDPSERAWSAGIYDEARLGWLYPLTCNHEAQAAFRHGDWNKVRIEAVGNRLRTWINGVPAADVLDAQNASGFIALQVHSIGKNEAMAGKKVCWKDIRIMTEGLEYEILPETGIAQHNCIPNTISEREAAEGWKLLWDGKTTKGWRSHNKPEFPAKGWHIEDGILVVEAADGAESGNGGDIITTEKYTDFILSVDFKITEGANSGIKYFVNPDVNNANAGSAIGCEYQILDDLRHPDAKLGVKGNRTLGSLYDLIPAPADKPFRSGFFNNAVIVVKGNHVEHWLNGTKLLEYERNTQMFNALVAYSKYRNWVNFGNFESGHILIQDHGNEVMYKNIKIKEL</sequence>
<protein>
    <submittedName>
        <fullName evidence="3">DUF1080 domain-containing protein</fullName>
    </submittedName>
</protein>
<reference evidence="3" key="1">
    <citation type="submission" date="2020-10" db="EMBL/GenBank/DDBJ databases">
        <authorList>
            <person name="Gilroy R."/>
        </authorList>
    </citation>
    <scope>NUCLEOTIDE SEQUENCE</scope>
    <source>
        <strain evidence="3">20514</strain>
    </source>
</reference>
<evidence type="ECO:0000313" key="3">
    <source>
        <dbReference type="EMBL" id="MBO8449391.1"/>
    </source>
</evidence>
<gene>
    <name evidence="3" type="ORF">IAC29_08990</name>
</gene>
<evidence type="ECO:0000259" key="2">
    <source>
        <dbReference type="Pfam" id="PF06439"/>
    </source>
</evidence>
<feature type="signal peptide" evidence="1">
    <location>
        <begin position="1"/>
        <end position="19"/>
    </location>
</feature>
<evidence type="ECO:0000313" key="4">
    <source>
        <dbReference type="Proteomes" id="UP000810252"/>
    </source>
</evidence>